<gene>
    <name evidence="9" type="primary">ruvB</name>
    <name evidence="11" type="ORF">AMJ82_01370</name>
</gene>
<dbReference type="PANTHER" id="PTHR42848">
    <property type="match status" value="1"/>
</dbReference>
<dbReference type="InterPro" id="IPR008824">
    <property type="entry name" value="RuvB-like_N"/>
</dbReference>
<feature type="region of interest" description="Large ATPase domain (RuvB-L)" evidence="9">
    <location>
        <begin position="3"/>
        <end position="183"/>
    </location>
</feature>
<dbReference type="GO" id="GO:0009378">
    <property type="term" value="F:four-way junction helicase activity"/>
    <property type="evidence" value="ECO:0007669"/>
    <property type="project" value="InterPro"/>
</dbReference>
<dbReference type="AlphaFoldDB" id="A0A0S8GDU7"/>
<dbReference type="EMBL" id="LJUI01000005">
    <property type="protein sequence ID" value="KPK71288.1"/>
    <property type="molecule type" value="Genomic_DNA"/>
</dbReference>
<comment type="caution">
    <text evidence="9">Lacks conserved residue(s) required for the propagation of feature annotation.</text>
</comment>
<keyword evidence="1 9" id="KW-0963">Cytoplasm</keyword>
<accession>A0A0S8GDU7</accession>
<feature type="binding site" evidence="9">
    <location>
        <position position="23"/>
    </location>
    <ligand>
        <name>ATP</name>
        <dbReference type="ChEBI" id="CHEBI:30616"/>
    </ligand>
</feature>
<evidence type="ECO:0000256" key="1">
    <source>
        <dbReference type="ARBA" id="ARBA00022490"/>
    </source>
</evidence>
<dbReference type="SUPFAM" id="SSF46785">
    <property type="entry name" value="Winged helix' DNA-binding domain"/>
    <property type="match status" value="1"/>
</dbReference>
<feature type="binding site" evidence="9">
    <location>
        <position position="68"/>
    </location>
    <ligand>
        <name>Mg(2+)</name>
        <dbReference type="ChEBI" id="CHEBI:18420"/>
    </ligand>
</feature>
<keyword evidence="2 9" id="KW-0547">Nucleotide-binding</keyword>
<dbReference type="Pfam" id="PF17864">
    <property type="entry name" value="AAA_lid_4"/>
    <property type="match status" value="1"/>
</dbReference>
<reference evidence="11 12" key="1">
    <citation type="journal article" date="2015" name="Microbiome">
        <title>Genomic resolution of linkages in carbon, nitrogen, and sulfur cycling among widespread estuary sediment bacteria.</title>
        <authorList>
            <person name="Baker B.J."/>
            <person name="Lazar C.S."/>
            <person name="Teske A.P."/>
            <person name="Dick G.J."/>
        </authorList>
    </citation>
    <scope>NUCLEOTIDE SEQUENCE [LARGE SCALE GENOMIC DNA]</scope>
    <source>
        <strain evidence="11">SM23_40</strain>
    </source>
</reference>
<keyword evidence="3 9" id="KW-0227">DNA damage</keyword>
<dbReference type="NCBIfam" id="NF000868">
    <property type="entry name" value="PRK00080.1"/>
    <property type="match status" value="1"/>
</dbReference>
<dbReference type="GO" id="GO:0000400">
    <property type="term" value="F:four-way junction DNA binding"/>
    <property type="evidence" value="ECO:0007669"/>
    <property type="project" value="UniProtKB-UniRule"/>
</dbReference>
<evidence type="ECO:0000256" key="3">
    <source>
        <dbReference type="ARBA" id="ARBA00022763"/>
    </source>
</evidence>
<evidence type="ECO:0000259" key="10">
    <source>
        <dbReference type="SMART" id="SM00382"/>
    </source>
</evidence>
<dbReference type="InterPro" id="IPR003593">
    <property type="entry name" value="AAA+_ATPase"/>
</dbReference>
<comment type="function">
    <text evidence="9">The RuvA-RuvB-RuvC complex processes Holliday junction (HJ) DNA during genetic recombination and DNA repair, while the RuvA-RuvB complex plays an important role in the rescue of blocked DNA replication forks via replication fork reversal (RFR). RuvA specifically binds to HJ cruciform DNA, conferring on it an open structure. The RuvB hexamer acts as an ATP-dependent pump, pulling dsDNA into and through the RuvAB complex. RuvB forms 2 homohexamers on either side of HJ DNA bound by 1 or 2 RuvA tetramers; 4 subunits per hexamer contact DNA at a time. Coordinated motions by a converter formed by DNA-disengaged RuvB subunits stimulates ATP hydrolysis and nucleotide exchange. Immobilization of the converter enables RuvB to convert the ATP-contained energy into a lever motion, pulling 2 nucleotides of DNA out of the RuvA tetramer per ATP hydrolyzed, thus driving DNA branch migration. The RuvB motors rotate together with the DNA substrate, which together with the progressing nucleotide cycle form the mechanistic basis for DNA recombination by continuous HJ branch migration. Branch migration allows RuvC to scan DNA until it finds its consensus sequence, where it cleaves and resolves cruciform DNA.</text>
</comment>
<dbReference type="InterPro" id="IPR008823">
    <property type="entry name" value="RuvB_wg_C"/>
</dbReference>
<evidence type="ECO:0000256" key="2">
    <source>
        <dbReference type="ARBA" id="ARBA00022741"/>
    </source>
</evidence>
<dbReference type="GO" id="GO:0005524">
    <property type="term" value="F:ATP binding"/>
    <property type="evidence" value="ECO:0007669"/>
    <property type="project" value="UniProtKB-UniRule"/>
</dbReference>
<dbReference type="GO" id="GO:0006310">
    <property type="term" value="P:DNA recombination"/>
    <property type="evidence" value="ECO:0007669"/>
    <property type="project" value="UniProtKB-UniRule"/>
</dbReference>
<feature type="binding site" evidence="9">
    <location>
        <position position="173"/>
    </location>
    <ligand>
        <name>ATP</name>
        <dbReference type="ChEBI" id="CHEBI:30616"/>
    </ligand>
</feature>
<dbReference type="InterPro" id="IPR041445">
    <property type="entry name" value="AAA_lid_4"/>
</dbReference>
<proteinExistence type="inferred from homology"/>
<evidence type="ECO:0000256" key="7">
    <source>
        <dbReference type="ARBA" id="ARBA00023172"/>
    </source>
</evidence>
<evidence type="ECO:0000256" key="9">
    <source>
        <dbReference type="HAMAP-Rule" id="MF_00016"/>
    </source>
</evidence>
<comment type="domain">
    <text evidence="9">Has 3 domains, the large (RuvB-L) and small ATPase (RuvB-S) domains and the C-terminal head (RuvB-H) domain. The head domain binds DNA, while the ATPase domains jointly bind ATP, ADP or are empty depending on the state of the subunit in the translocation cycle. During a single DNA translocation step the structure of each domain remains the same, but their relative positions change.</text>
</comment>
<feature type="binding site" evidence="9">
    <location>
        <position position="312"/>
    </location>
    <ligand>
        <name>DNA</name>
        <dbReference type="ChEBI" id="CHEBI:16991"/>
    </ligand>
</feature>
<dbReference type="Pfam" id="PF05491">
    <property type="entry name" value="WHD_RuvB"/>
    <property type="match status" value="1"/>
</dbReference>
<comment type="caution">
    <text evidence="11">The sequence shown here is derived from an EMBL/GenBank/DDBJ whole genome shotgun (WGS) entry which is preliminary data.</text>
</comment>
<dbReference type="Pfam" id="PF05496">
    <property type="entry name" value="RuvB_N"/>
    <property type="match status" value="1"/>
</dbReference>
<dbReference type="GO" id="GO:0016887">
    <property type="term" value="F:ATP hydrolysis activity"/>
    <property type="evidence" value="ECO:0007669"/>
    <property type="project" value="RHEA"/>
</dbReference>
<feature type="binding site" evidence="9">
    <location>
        <position position="69"/>
    </location>
    <ligand>
        <name>ATP</name>
        <dbReference type="ChEBI" id="CHEBI:30616"/>
    </ligand>
</feature>
<dbReference type="SMART" id="SM00382">
    <property type="entry name" value="AAA"/>
    <property type="match status" value="1"/>
</dbReference>
<evidence type="ECO:0000256" key="5">
    <source>
        <dbReference type="ARBA" id="ARBA00022840"/>
    </source>
</evidence>
<dbReference type="Gene3D" id="3.40.50.300">
    <property type="entry name" value="P-loop containing nucleotide triphosphate hydrolases"/>
    <property type="match status" value="1"/>
</dbReference>
<dbReference type="Gene3D" id="1.10.10.10">
    <property type="entry name" value="Winged helix-like DNA-binding domain superfamily/Winged helix DNA-binding domain"/>
    <property type="match status" value="1"/>
</dbReference>
<dbReference type="InterPro" id="IPR036388">
    <property type="entry name" value="WH-like_DNA-bd_sf"/>
</dbReference>
<dbReference type="SUPFAM" id="SSF52540">
    <property type="entry name" value="P-loop containing nucleoside triphosphate hydrolases"/>
    <property type="match status" value="1"/>
</dbReference>
<dbReference type="GO" id="GO:0006281">
    <property type="term" value="P:DNA repair"/>
    <property type="evidence" value="ECO:0007669"/>
    <property type="project" value="UniProtKB-UniRule"/>
</dbReference>
<dbReference type="HAMAP" id="MF_00016">
    <property type="entry name" value="DNA_HJ_migration_RuvB"/>
    <property type="match status" value="1"/>
</dbReference>
<comment type="similarity">
    <text evidence="9">Belongs to the RuvB family.</text>
</comment>
<dbReference type="InterPro" id="IPR004605">
    <property type="entry name" value="DNA_helicase_Holl-junc_RuvB"/>
</dbReference>
<feature type="binding site" evidence="9">
    <location>
        <position position="220"/>
    </location>
    <ligand>
        <name>ATP</name>
        <dbReference type="ChEBI" id="CHEBI:30616"/>
    </ligand>
</feature>
<dbReference type="Gene3D" id="1.10.8.60">
    <property type="match status" value="1"/>
</dbReference>
<comment type="subunit">
    <text evidence="9">Homohexamer. Forms an RuvA(8)-RuvB(12)-Holliday junction (HJ) complex. HJ DNA is sandwiched between 2 RuvA tetramers; dsDNA enters through RuvA and exits via RuvB. An RuvB hexamer assembles on each DNA strand where it exits the tetramer. Each RuvB hexamer is contacted by two RuvA subunits (via domain III) on 2 adjacent RuvB subunits; this complex drives branch migration. In the full resolvosome a probable DNA-RuvA(4)-RuvB(12)-RuvC(2) complex forms which resolves the HJ.</text>
</comment>
<comment type="subcellular location">
    <subcellularLocation>
        <location evidence="9">Cytoplasm</location>
    </subcellularLocation>
</comment>
<dbReference type="CDD" id="cd00009">
    <property type="entry name" value="AAA"/>
    <property type="match status" value="1"/>
</dbReference>
<dbReference type="InterPro" id="IPR027417">
    <property type="entry name" value="P-loop_NTPase"/>
</dbReference>
<protein>
    <recommendedName>
        <fullName evidence="9">Holliday junction branch migration complex subunit RuvB</fullName>
        <ecNumber evidence="9">3.6.4.-</ecNumber>
    </recommendedName>
</protein>
<feature type="binding site" evidence="9">
    <location>
        <position position="64"/>
    </location>
    <ligand>
        <name>ATP</name>
        <dbReference type="ChEBI" id="CHEBI:30616"/>
    </ligand>
</feature>
<evidence type="ECO:0000256" key="6">
    <source>
        <dbReference type="ARBA" id="ARBA00023125"/>
    </source>
</evidence>
<name>A0A0S8GDU7_UNCT6</name>
<evidence type="ECO:0000313" key="11">
    <source>
        <dbReference type="EMBL" id="KPK71288.1"/>
    </source>
</evidence>
<evidence type="ECO:0000256" key="4">
    <source>
        <dbReference type="ARBA" id="ARBA00022801"/>
    </source>
</evidence>
<feature type="binding site" evidence="9">
    <location>
        <position position="22"/>
    </location>
    <ligand>
        <name>ATP</name>
        <dbReference type="ChEBI" id="CHEBI:30616"/>
    </ligand>
</feature>
<feature type="domain" description="AAA+ ATPase" evidence="10">
    <location>
        <begin position="53"/>
        <end position="186"/>
    </location>
</feature>
<feature type="binding site" evidence="9">
    <location>
        <begin position="130"/>
        <end position="132"/>
    </location>
    <ligand>
        <name>ATP</name>
        <dbReference type="ChEBI" id="CHEBI:30616"/>
    </ligand>
</feature>
<dbReference type="NCBIfam" id="TIGR00635">
    <property type="entry name" value="ruvB"/>
    <property type="match status" value="1"/>
</dbReference>
<keyword evidence="6 9" id="KW-0238">DNA-binding</keyword>
<feature type="binding site" evidence="9">
    <location>
        <position position="183"/>
    </location>
    <ligand>
        <name>ATP</name>
        <dbReference type="ChEBI" id="CHEBI:30616"/>
    </ligand>
</feature>
<feature type="binding site" evidence="9">
    <location>
        <position position="317"/>
    </location>
    <ligand>
        <name>DNA</name>
        <dbReference type="ChEBI" id="CHEBI:16991"/>
    </ligand>
</feature>
<dbReference type="GO" id="GO:0048476">
    <property type="term" value="C:Holliday junction resolvase complex"/>
    <property type="evidence" value="ECO:0007669"/>
    <property type="project" value="UniProtKB-UniRule"/>
</dbReference>
<dbReference type="PANTHER" id="PTHR42848:SF1">
    <property type="entry name" value="HOLLIDAY JUNCTION BRANCH MIGRATION COMPLEX SUBUNIT RUVB"/>
    <property type="match status" value="1"/>
</dbReference>
<keyword evidence="7 9" id="KW-0233">DNA recombination</keyword>
<keyword evidence="4 9" id="KW-0378">Hydrolase</keyword>
<evidence type="ECO:0000256" key="8">
    <source>
        <dbReference type="ARBA" id="ARBA00023204"/>
    </source>
</evidence>
<keyword evidence="8 9" id="KW-0234">DNA repair</keyword>
<dbReference type="PATRIC" id="fig|1703774.3.peg.2487"/>
<comment type="catalytic activity">
    <reaction evidence="9">
        <text>ATP + H2O = ADP + phosphate + H(+)</text>
        <dbReference type="Rhea" id="RHEA:13065"/>
        <dbReference type="ChEBI" id="CHEBI:15377"/>
        <dbReference type="ChEBI" id="CHEBI:15378"/>
        <dbReference type="ChEBI" id="CHEBI:30616"/>
        <dbReference type="ChEBI" id="CHEBI:43474"/>
        <dbReference type="ChEBI" id="CHEBI:456216"/>
    </reaction>
</comment>
<feature type="binding site" evidence="9">
    <location>
        <position position="67"/>
    </location>
    <ligand>
        <name>ATP</name>
        <dbReference type="ChEBI" id="CHEBI:30616"/>
    </ligand>
</feature>
<keyword evidence="5 9" id="KW-0067">ATP-binding</keyword>
<keyword evidence="11" id="KW-0347">Helicase</keyword>
<dbReference type="GO" id="GO:0005737">
    <property type="term" value="C:cytoplasm"/>
    <property type="evidence" value="ECO:0007669"/>
    <property type="project" value="UniProtKB-SubCell"/>
</dbReference>
<feature type="binding site" evidence="9">
    <location>
        <position position="68"/>
    </location>
    <ligand>
        <name>ATP</name>
        <dbReference type="ChEBI" id="CHEBI:30616"/>
    </ligand>
</feature>
<dbReference type="EC" id="3.6.4.-" evidence="9"/>
<organism evidence="11 12">
    <name type="scientific">candidate division TA06 bacterium SM23_40</name>
    <dbReference type="NCBI Taxonomy" id="1703774"/>
    <lineage>
        <taxon>Bacteria</taxon>
        <taxon>Bacteria division TA06</taxon>
    </lineage>
</organism>
<feature type="region of interest" description="Head domain (RuvB-H)" evidence="9">
    <location>
        <begin position="257"/>
        <end position="341"/>
    </location>
</feature>
<evidence type="ECO:0000313" key="12">
    <source>
        <dbReference type="Proteomes" id="UP000051717"/>
    </source>
</evidence>
<feature type="region of interest" description="Small ATPAse domain (RuvB-S)" evidence="9">
    <location>
        <begin position="184"/>
        <end position="254"/>
    </location>
</feature>
<sequence>MEKDRVITGKVTDEEIRLFAQLRPRHLSEVIGQRSIVENLAISVEAALEREEPLDHVLFHGPPGLGKTTLAHVIAVEMGRKIVATSGPALERPGDLMGILTNLEKGDVLFIDEIHRLPTVVEEFLYPAMEDFKIDFVLDKGPYARTVKFSLKPFTLVGATTRAGMLTGALRNRFGIFHHVDFYPDDDLTEIVERSARILEIAADHEGAKEIARRARGTPRIANRLLKRVRDYAQVKAGGCISRPVVDEALEMLGIDARGLDRLDRDFLGAIIDQYRGGPVGIQAICASLHEDADTLVDMVEPFLLKIAFIARTPRGRVATEPAYIHLGKPHSTEGQERLSI</sequence>
<dbReference type="Proteomes" id="UP000051717">
    <property type="component" value="Unassembled WGS sequence"/>
</dbReference>
<dbReference type="InterPro" id="IPR036390">
    <property type="entry name" value="WH_DNA-bd_sf"/>
</dbReference>